<dbReference type="InterPro" id="IPR038354">
    <property type="entry name" value="VKOR_sf"/>
</dbReference>
<feature type="transmembrane region" description="Helical" evidence="12">
    <location>
        <begin position="100"/>
        <end position="119"/>
    </location>
</feature>
<evidence type="ECO:0000313" key="14">
    <source>
        <dbReference type="EMBL" id="CAL4154099.1"/>
    </source>
</evidence>
<comment type="caution">
    <text evidence="14">The sequence shown here is derived from an EMBL/GenBank/DDBJ whole genome shotgun (WGS) entry which is preliminary data.</text>
</comment>
<evidence type="ECO:0000259" key="13">
    <source>
        <dbReference type="SMART" id="SM00756"/>
    </source>
</evidence>
<feature type="non-terminal residue" evidence="14">
    <location>
        <position position="1"/>
    </location>
</feature>
<keyword evidence="10" id="KW-1015">Disulfide bond</keyword>
<comment type="subcellular location">
    <subcellularLocation>
        <location evidence="1">Endoplasmic reticulum membrane</location>
        <topology evidence="1">Multi-pass membrane protein</topology>
    </subcellularLocation>
</comment>
<protein>
    <recommendedName>
        <fullName evidence="3">vitamin-K-epoxide reductase (warfarin-sensitive)</fullName>
        <ecNumber evidence="3">1.17.4.4</ecNumber>
    </recommendedName>
</protein>
<dbReference type="EMBL" id="CAXKWB010039991">
    <property type="protein sequence ID" value="CAL4154099.1"/>
    <property type="molecule type" value="Genomic_DNA"/>
</dbReference>
<name>A0AAV2S4K0_MEGNR</name>
<comment type="similarity">
    <text evidence="2">Belongs to the VKOR family.</text>
</comment>
<dbReference type="GO" id="GO:0047057">
    <property type="term" value="F:vitamin-K-epoxide reductase (warfarin-sensitive) activity"/>
    <property type="evidence" value="ECO:0007669"/>
    <property type="project" value="UniProtKB-EC"/>
</dbReference>
<sequence length="159" mass="17692">QVTIGILCLAGTLLSGYAYYVEVAKEFNKDYQALCDISAYISCSKVFTSKYGRGFGVIGELLGNEHPLNQPNSVFGAAFYFLLIILGLTKLSSYAAAQHYLALSSNIMSLYLAYLLYFVLHDFCIICVSTYVVNILLTIVTYIRLHAILELESKSKKNK</sequence>
<evidence type="ECO:0000256" key="4">
    <source>
        <dbReference type="ARBA" id="ARBA00022692"/>
    </source>
</evidence>
<dbReference type="InterPro" id="IPR042406">
    <property type="entry name" value="VKORC1/VKORC1L1"/>
</dbReference>
<gene>
    <name evidence="14" type="ORF">MNOR_LOCUS31279</name>
</gene>
<keyword evidence="5" id="KW-0874">Quinone</keyword>
<dbReference type="PANTHER" id="PTHR14519">
    <property type="entry name" value="VITAMIN K EPOXIDE REDUCTASE COMPLEX, SUBUNIT 1"/>
    <property type="match status" value="1"/>
</dbReference>
<evidence type="ECO:0000256" key="9">
    <source>
        <dbReference type="ARBA" id="ARBA00023136"/>
    </source>
</evidence>
<evidence type="ECO:0000313" key="15">
    <source>
        <dbReference type="Proteomes" id="UP001497623"/>
    </source>
</evidence>
<accession>A0AAV2S4K0</accession>
<evidence type="ECO:0000256" key="12">
    <source>
        <dbReference type="SAM" id="Phobius"/>
    </source>
</evidence>
<dbReference type="Proteomes" id="UP001497623">
    <property type="component" value="Unassembled WGS sequence"/>
</dbReference>
<keyword evidence="15" id="KW-1185">Reference proteome</keyword>
<evidence type="ECO:0000256" key="10">
    <source>
        <dbReference type="ARBA" id="ARBA00023157"/>
    </source>
</evidence>
<evidence type="ECO:0000256" key="5">
    <source>
        <dbReference type="ARBA" id="ARBA00022719"/>
    </source>
</evidence>
<feature type="domain" description="Vitamin K epoxide reductase" evidence="13">
    <location>
        <begin position="2"/>
        <end position="145"/>
    </location>
</feature>
<dbReference type="InterPro" id="IPR012932">
    <property type="entry name" value="VKOR"/>
</dbReference>
<reference evidence="14 15" key="1">
    <citation type="submission" date="2024-05" db="EMBL/GenBank/DDBJ databases">
        <authorList>
            <person name="Wallberg A."/>
        </authorList>
    </citation>
    <scope>NUCLEOTIDE SEQUENCE [LARGE SCALE GENOMIC DNA]</scope>
</reference>
<evidence type="ECO:0000256" key="6">
    <source>
        <dbReference type="ARBA" id="ARBA00022824"/>
    </source>
</evidence>
<keyword evidence="7 12" id="KW-1133">Transmembrane helix</keyword>
<keyword evidence="9 12" id="KW-0472">Membrane</keyword>
<proteinExistence type="inferred from homology"/>
<evidence type="ECO:0000256" key="7">
    <source>
        <dbReference type="ARBA" id="ARBA00022989"/>
    </source>
</evidence>
<keyword evidence="8" id="KW-0560">Oxidoreductase</keyword>
<dbReference type="SMART" id="SM00756">
    <property type="entry name" value="VKc"/>
    <property type="match status" value="1"/>
</dbReference>
<dbReference type="AlphaFoldDB" id="A0AAV2S4K0"/>
<dbReference type="GO" id="GO:0048038">
    <property type="term" value="F:quinone binding"/>
    <property type="evidence" value="ECO:0007669"/>
    <property type="project" value="UniProtKB-KW"/>
</dbReference>
<organism evidence="14 15">
    <name type="scientific">Meganyctiphanes norvegica</name>
    <name type="common">Northern krill</name>
    <name type="synonym">Thysanopoda norvegica</name>
    <dbReference type="NCBI Taxonomy" id="48144"/>
    <lineage>
        <taxon>Eukaryota</taxon>
        <taxon>Metazoa</taxon>
        <taxon>Ecdysozoa</taxon>
        <taxon>Arthropoda</taxon>
        <taxon>Crustacea</taxon>
        <taxon>Multicrustacea</taxon>
        <taxon>Malacostraca</taxon>
        <taxon>Eumalacostraca</taxon>
        <taxon>Eucarida</taxon>
        <taxon>Euphausiacea</taxon>
        <taxon>Euphausiidae</taxon>
        <taxon>Meganyctiphanes</taxon>
    </lineage>
</organism>
<dbReference type="PANTHER" id="PTHR14519:SF8">
    <property type="entry name" value="VITAMIN K EPOXIDE REDUCTASE COMPLEX SUBUNIT 1"/>
    <property type="match status" value="1"/>
</dbReference>
<dbReference type="EC" id="1.17.4.4" evidence="3"/>
<dbReference type="CDD" id="cd12917">
    <property type="entry name" value="VKOR_euk"/>
    <property type="match status" value="1"/>
</dbReference>
<evidence type="ECO:0000256" key="3">
    <source>
        <dbReference type="ARBA" id="ARBA00012278"/>
    </source>
</evidence>
<feature type="transmembrane region" description="Helical" evidence="12">
    <location>
        <begin position="131"/>
        <end position="149"/>
    </location>
</feature>
<dbReference type="Gene3D" id="1.20.1440.130">
    <property type="entry name" value="VKOR domain"/>
    <property type="match status" value="1"/>
</dbReference>
<feature type="transmembrane region" description="Helical" evidence="12">
    <location>
        <begin position="71"/>
        <end position="88"/>
    </location>
</feature>
<keyword evidence="4 12" id="KW-0812">Transmembrane</keyword>
<dbReference type="GO" id="GO:0042373">
    <property type="term" value="P:vitamin K metabolic process"/>
    <property type="evidence" value="ECO:0007669"/>
    <property type="project" value="InterPro"/>
</dbReference>
<evidence type="ECO:0000256" key="8">
    <source>
        <dbReference type="ARBA" id="ARBA00023002"/>
    </source>
</evidence>
<evidence type="ECO:0000256" key="2">
    <source>
        <dbReference type="ARBA" id="ARBA00006214"/>
    </source>
</evidence>
<keyword evidence="6" id="KW-0256">Endoplasmic reticulum</keyword>
<evidence type="ECO:0000256" key="1">
    <source>
        <dbReference type="ARBA" id="ARBA00004477"/>
    </source>
</evidence>
<dbReference type="Pfam" id="PF07884">
    <property type="entry name" value="VKOR"/>
    <property type="match status" value="1"/>
</dbReference>
<keyword evidence="11" id="KW-0676">Redox-active center</keyword>
<dbReference type="GO" id="GO:0005789">
    <property type="term" value="C:endoplasmic reticulum membrane"/>
    <property type="evidence" value="ECO:0007669"/>
    <property type="project" value="UniProtKB-SubCell"/>
</dbReference>
<evidence type="ECO:0000256" key="11">
    <source>
        <dbReference type="ARBA" id="ARBA00023284"/>
    </source>
</evidence>